<accession>A0ACB6QQY0</accession>
<dbReference type="EMBL" id="MU003515">
    <property type="protein sequence ID" value="KAF2468500.1"/>
    <property type="molecule type" value="Genomic_DNA"/>
</dbReference>
<name>A0ACB6QQY0_9PLEO</name>
<sequence length="198" mass="22421">MPSLADSDSMNARKKLNIDPRCRQISSLVLQSCSHNPDSTGVLYHNFPAGRCYRLPALPYAALTTDAVGSFWQFDADAEQAPPKRTLFWGFCAAQLRLLFTPKITFHREIQRRRGFRSAPNILLNSRIPLQGVHFGDEIGESTSQDYEARIVQLNKCFVERGFEKWILLRFSRISEGVVGYQGDFVDGGEFLESDKTV</sequence>
<comment type="caution">
    <text evidence="1">The sequence shown here is derived from an EMBL/GenBank/DDBJ whole genome shotgun (WGS) entry which is preliminary data.</text>
</comment>
<reference evidence="1" key="1">
    <citation type="journal article" date="2020" name="Stud. Mycol.">
        <title>101 Dothideomycetes genomes: a test case for predicting lifestyles and emergence of pathogens.</title>
        <authorList>
            <person name="Haridas S."/>
            <person name="Albert R."/>
            <person name="Binder M."/>
            <person name="Bloem J."/>
            <person name="Labutti K."/>
            <person name="Salamov A."/>
            <person name="Andreopoulos B."/>
            <person name="Baker S."/>
            <person name="Barry K."/>
            <person name="Bills G."/>
            <person name="Bluhm B."/>
            <person name="Cannon C."/>
            <person name="Castanera R."/>
            <person name="Culley D."/>
            <person name="Daum C."/>
            <person name="Ezra D."/>
            <person name="Gonzalez J."/>
            <person name="Henrissat B."/>
            <person name="Kuo A."/>
            <person name="Liang C."/>
            <person name="Lipzen A."/>
            <person name="Lutzoni F."/>
            <person name="Magnuson J."/>
            <person name="Mondo S."/>
            <person name="Nolan M."/>
            <person name="Ohm R."/>
            <person name="Pangilinan J."/>
            <person name="Park H.-J."/>
            <person name="Ramirez L."/>
            <person name="Alfaro M."/>
            <person name="Sun H."/>
            <person name="Tritt A."/>
            <person name="Yoshinaga Y."/>
            <person name="Zwiers L.-H."/>
            <person name="Turgeon B."/>
            <person name="Goodwin S."/>
            <person name="Spatafora J."/>
            <person name="Crous P."/>
            <person name="Grigoriev I."/>
        </authorList>
    </citation>
    <scope>NUCLEOTIDE SEQUENCE</scope>
    <source>
        <strain evidence="1">ATCC 200398</strain>
    </source>
</reference>
<evidence type="ECO:0000313" key="2">
    <source>
        <dbReference type="Proteomes" id="UP000799755"/>
    </source>
</evidence>
<protein>
    <submittedName>
        <fullName evidence="1">Uncharacterized protein</fullName>
    </submittedName>
</protein>
<keyword evidence="2" id="KW-1185">Reference proteome</keyword>
<organism evidence="1 2">
    <name type="scientific">Lindgomyces ingoldianus</name>
    <dbReference type="NCBI Taxonomy" id="673940"/>
    <lineage>
        <taxon>Eukaryota</taxon>
        <taxon>Fungi</taxon>
        <taxon>Dikarya</taxon>
        <taxon>Ascomycota</taxon>
        <taxon>Pezizomycotina</taxon>
        <taxon>Dothideomycetes</taxon>
        <taxon>Pleosporomycetidae</taxon>
        <taxon>Pleosporales</taxon>
        <taxon>Lindgomycetaceae</taxon>
        <taxon>Lindgomyces</taxon>
    </lineage>
</organism>
<dbReference type="Proteomes" id="UP000799755">
    <property type="component" value="Unassembled WGS sequence"/>
</dbReference>
<proteinExistence type="predicted"/>
<evidence type="ECO:0000313" key="1">
    <source>
        <dbReference type="EMBL" id="KAF2468500.1"/>
    </source>
</evidence>
<gene>
    <name evidence="1" type="ORF">BDR25DRAFT_357433</name>
</gene>